<gene>
    <name evidence="1" type="ORF">FCALED_LOCUS13047</name>
</gene>
<protein>
    <submittedName>
        <fullName evidence="1">8565_t:CDS:1</fullName>
    </submittedName>
</protein>
<proteinExistence type="predicted"/>
<accession>A0A9N9ESH2</accession>
<sequence length="193" mass="22587">MRSKSKFSREQDQIIKDFMVNNKCVKHPFSILSKMESIPFDTKQIASRWWSKLDPRLCKDAFSQEEKDFIYNWVPEHTQPEQNIQWKDLQAEMKAKLGNFRARNSLKNIWNSKQKQIKAKSKVNSIPLNDARESDEENFDELCRDYKIDIEADDNIDVIEAEAGASNKASIDYMLNKINSTSILMLFLVNDSK</sequence>
<name>A0A9N9ESH2_9GLOM</name>
<dbReference type="OrthoDB" id="10527565at2759"/>
<dbReference type="AlphaFoldDB" id="A0A9N9ESH2"/>
<dbReference type="EMBL" id="CAJVPQ010007080">
    <property type="protein sequence ID" value="CAG8692695.1"/>
    <property type="molecule type" value="Genomic_DNA"/>
</dbReference>
<dbReference type="Proteomes" id="UP000789570">
    <property type="component" value="Unassembled WGS sequence"/>
</dbReference>
<comment type="caution">
    <text evidence="1">The sequence shown here is derived from an EMBL/GenBank/DDBJ whole genome shotgun (WGS) entry which is preliminary data.</text>
</comment>
<evidence type="ECO:0000313" key="2">
    <source>
        <dbReference type="Proteomes" id="UP000789570"/>
    </source>
</evidence>
<reference evidence="1" key="1">
    <citation type="submission" date="2021-06" db="EMBL/GenBank/DDBJ databases">
        <authorList>
            <person name="Kallberg Y."/>
            <person name="Tangrot J."/>
            <person name="Rosling A."/>
        </authorList>
    </citation>
    <scope>NUCLEOTIDE SEQUENCE</scope>
    <source>
        <strain evidence="1">UK204</strain>
    </source>
</reference>
<keyword evidence="2" id="KW-1185">Reference proteome</keyword>
<evidence type="ECO:0000313" key="1">
    <source>
        <dbReference type="EMBL" id="CAG8692695.1"/>
    </source>
</evidence>
<organism evidence="1 2">
    <name type="scientific">Funneliformis caledonium</name>
    <dbReference type="NCBI Taxonomy" id="1117310"/>
    <lineage>
        <taxon>Eukaryota</taxon>
        <taxon>Fungi</taxon>
        <taxon>Fungi incertae sedis</taxon>
        <taxon>Mucoromycota</taxon>
        <taxon>Glomeromycotina</taxon>
        <taxon>Glomeromycetes</taxon>
        <taxon>Glomerales</taxon>
        <taxon>Glomeraceae</taxon>
        <taxon>Funneliformis</taxon>
    </lineage>
</organism>